<sequence length="190" mass="19852">MSTPAAPAPTTPTTPPVVPLTRVEAELPAGDTPADHRRLTAEVTATLEEAFAALPERVRATATLYVLAGDYSTLAVRRFTRRCHDSERRLRPSDSLALETSELIRPFTTASGHRGSCYVLDRWTSHGPLQDAGPCVPGGTAAVVCELTGDEGGLRAVATAWTRADGADEADRSGADRSGGRGGDGGRGDG</sequence>
<evidence type="ECO:0000256" key="1">
    <source>
        <dbReference type="SAM" id="MobiDB-lite"/>
    </source>
</evidence>
<accession>A0ABT7A7D9</accession>
<dbReference type="RefSeq" id="WP_274046797.1">
    <property type="nucleotide sequence ID" value="NZ_JANCPR020000042.1"/>
</dbReference>
<proteinExistence type="predicted"/>
<reference evidence="2 3" key="1">
    <citation type="submission" date="2023-05" db="EMBL/GenBank/DDBJ databases">
        <title>Streptantibioticus silvisoli sp. nov., acidotolerant actinomycetes 1 from pine litter.</title>
        <authorList>
            <person name="Swiecimska M."/>
            <person name="Golinska P."/>
            <person name="Sangal V."/>
            <person name="Wachnowicz B."/>
            <person name="Goodfellow M."/>
        </authorList>
    </citation>
    <scope>NUCLEOTIDE SEQUENCE [LARGE SCALE GENOMIC DNA]</scope>
    <source>
        <strain evidence="2 3">DSM 42109</strain>
    </source>
</reference>
<name>A0ABT7A7D9_9ACTN</name>
<comment type="caution">
    <text evidence="2">The sequence shown here is derived from an EMBL/GenBank/DDBJ whole genome shotgun (WGS) entry which is preliminary data.</text>
</comment>
<feature type="compositionally biased region" description="Basic and acidic residues" evidence="1">
    <location>
        <begin position="165"/>
        <end position="190"/>
    </location>
</feature>
<evidence type="ECO:0000313" key="2">
    <source>
        <dbReference type="EMBL" id="MDJ1136543.1"/>
    </source>
</evidence>
<feature type="region of interest" description="Disordered" evidence="1">
    <location>
        <begin position="162"/>
        <end position="190"/>
    </location>
</feature>
<keyword evidence="3" id="KW-1185">Reference proteome</keyword>
<gene>
    <name evidence="2" type="ORF">NMN56_032270</name>
</gene>
<dbReference type="Proteomes" id="UP001214441">
    <property type="component" value="Unassembled WGS sequence"/>
</dbReference>
<organism evidence="2 3">
    <name type="scientific">Streptomyces iconiensis</name>
    <dbReference type="NCBI Taxonomy" id="1384038"/>
    <lineage>
        <taxon>Bacteria</taxon>
        <taxon>Bacillati</taxon>
        <taxon>Actinomycetota</taxon>
        <taxon>Actinomycetes</taxon>
        <taxon>Kitasatosporales</taxon>
        <taxon>Streptomycetaceae</taxon>
        <taxon>Streptomyces</taxon>
    </lineage>
</organism>
<evidence type="ECO:0000313" key="3">
    <source>
        <dbReference type="Proteomes" id="UP001214441"/>
    </source>
</evidence>
<dbReference type="EMBL" id="JANCPR020000042">
    <property type="protein sequence ID" value="MDJ1136543.1"/>
    <property type="molecule type" value="Genomic_DNA"/>
</dbReference>
<protein>
    <submittedName>
        <fullName evidence="2">Uncharacterized protein</fullName>
    </submittedName>
</protein>